<sequence length="1228" mass="131303">MFIAAPTCSILLSNPSHTETPLRGISRINLYLNVYMYRQSNNDFVPARSARHQIFHSSSLLTNDLRSKRSSSPLSTSGANSFSSNQRYRSPAKSGSQSPYYRSRESTPIAKHTRVELEDFDSGDYLPGIKLPIPTRSMQTQIAPRMPKKAQRASSKRAEKRGERKASVRKEKYEDLDNDSDLTEVPSSDEDENVMQERRRKQKGKARSTDSLDSDLDSELEAKLLAAADGESLLGSGESGEDNESEEERFIIQDAIQREAKAKARSKRGFKREDDGAGGRDKGNSHEWERKGDGEYKARASAIHSGALSNTDTSGDITTNVNGGGEGGRDDRANEAEADEETEDPDGDDVVSLSPHTMRAYGLPVIEDELFAEQEVFNSSSEPSFTDFFESSDEDAGALADGARSDDDETTTDDDTDEDISDLEGGVLDAPLLAHVGSTEGVQGTEQNADLATIATGQEVPLLVIEDLDGRLIYARAGDGEAVFGSDGEFEFVDDSDDDSSDMEFGVDGQWRSWNSLGSGAAADYDDDGDTTDELPDEDMPYPRLLVGSIAPRGGRNARRARALAAKSRRLSPSARSGRAGGEASTTTRSSPIGFEATGPEIAGQSTGPPITEADGNNSSGTNASVTTPDGKTVELDFTISTEALAKDPEGTIAQAAKSLGLTIEEAARLVAGVQVPEAAKQGSEPRTIAQLAGGTSPPSGERLAAPNGLCNGEEPSQRPKTPEPMSNAPSFPKPEMGSFMPASSKSVHRAVIDGSKKAPSPFSSKRALQKRGLAKRRITRRESDASQASKRPRRFSIVGRAASTLEEMSEVAPSSPEPAPVDPMDLDDVVDASMLWRGASSKSPSPDAEEDTDDEGDGTDASTARKGRSKKPGINLNAFARWDKIPMGTFRDTQGSSASWNHHQQPLGTFILTRSHAGSSSRRQDQSPFRHSSEAARNSDMFSMSPMRNTSRPPAISTGSDLNGTLTSTTTGRRHSFVVSPVLFPVRSSEMSGVGSGYTGSDLFSSIDVADNNRHARHLATARQDFSSERGGPRKTTRREKRERKARRAAMLASQMDDAASVTSVQSEPSHSPHPGTPTIQTTTLEGMKLEDSDSPSTVLPRMRIIDASPTPRGSPAPPTATVGWSAAPTNSTTLQVPAAPSIQGEGEAGMEKSDMGPPSAIRVTEPLGHLPPSSQDKLQSQADDAASAILPSSACRTPLHSPLFGGIFANFGDDLDDRDGDAILTI</sequence>
<protein>
    <submittedName>
        <fullName evidence="1">Uncharacterized protein</fullName>
    </submittedName>
</protein>
<dbReference type="EMBL" id="KZ820483">
    <property type="protein sequence ID" value="PWN47271.1"/>
    <property type="molecule type" value="Genomic_DNA"/>
</dbReference>
<dbReference type="Proteomes" id="UP000245626">
    <property type="component" value="Unassembled WGS sequence"/>
</dbReference>
<accession>A0ACD0NN71</accession>
<evidence type="ECO:0000313" key="1">
    <source>
        <dbReference type="EMBL" id="PWN47271.1"/>
    </source>
</evidence>
<name>A0ACD0NN71_9BASI</name>
<reference evidence="1 2" key="1">
    <citation type="journal article" date="2018" name="Mol. Biol. Evol.">
        <title>Broad Genomic Sampling Reveals a Smut Pathogenic Ancestry of the Fungal Clade Ustilaginomycotina.</title>
        <authorList>
            <person name="Kijpornyongpan T."/>
            <person name="Mondo S.J."/>
            <person name="Barry K."/>
            <person name="Sandor L."/>
            <person name="Lee J."/>
            <person name="Lipzen A."/>
            <person name="Pangilinan J."/>
            <person name="LaButti K."/>
            <person name="Hainaut M."/>
            <person name="Henrissat B."/>
            <person name="Grigoriev I.V."/>
            <person name="Spatafora J.W."/>
            <person name="Aime M.C."/>
        </authorList>
    </citation>
    <scope>NUCLEOTIDE SEQUENCE [LARGE SCALE GENOMIC DNA]</scope>
    <source>
        <strain evidence="1 2">SA 807</strain>
    </source>
</reference>
<evidence type="ECO:0000313" key="2">
    <source>
        <dbReference type="Proteomes" id="UP000245626"/>
    </source>
</evidence>
<gene>
    <name evidence="1" type="ORF">IE53DRAFT_371595</name>
</gene>
<keyword evidence="2" id="KW-1185">Reference proteome</keyword>
<organism evidence="1 2">
    <name type="scientific">Violaceomyces palustris</name>
    <dbReference type="NCBI Taxonomy" id="1673888"/>
    <lineage>
        <taxon>Eukaryota</taxon>
        <taxon>Fungi</taxon>
        <taxon>Dikarya</taxon>
        <taxon>Basidiomycota</taxon>
        <taxon>Ustilaginomycotina</taxon>
        <taxon>Ustilaginomycetes</taxon>
        <taxon>Violaceomycetales</taxon>
        <taxon>Violaceomycetaceae</taxon>
        <taxon>Violaceomyces</taxon>
    </lineage>
</organism>
<proteinExistence type="predicted"/>